<sequence>MHRTELLKGAYGGSGWNRSSRCLHCCTQAQHVGRCYDSALPALSALTEAFPDDIPPEHVSEAAFLWATQLWYSYGMEVRLADGHMQQCLVPVACLMNHSPWPHIVRYGHVNPESGRLDFPLLRACRAEEQCLMSYGPLPNLKLLLFYGFALPANPSDTVLLDFEMLEDGCKELREQLLLRHDLTLHAHYLRQGPISVKLLAALRLAVGDEQYLRAVEQRVCSPLQEGMPGLEGAVRGVLRTAAEPILHAYKAAEGRCSGVGPQAENIAHFIKGQIGILQSSIEQCLHLPVVHRQVQE</sequence>
<dbReference type="PANTHER" id="PTHR13271:SF103">
    <property type="entry name" value="N-METHYLTRANSFERASE DOMAIN AND SET DOMAIN CONTAINING PROTEIN-RELATED"/>
    <property type="match status" value="1"/>
</dbReference>
<dbReference type="SUPFAM" id="SSF82199">
    <property type="entry name" value="SET domain"/>
    <property type="match status" value="1"/>
</dbReference>
<proteinExistence type="predicted"/>
<dbReference type="InterPro" id="IPR046341">
    <property type="entry name" value="SET_dom_sf"/>
</dbReference>
<gene>
    <name evidence="1" type="ORF">CVIRNUC_001393</name>
</gene>
<comment type="caution">
    <text evidence="1">The sequence shown here is derived from an EMBL/GenBank/DDBJ whole genome shotgun (WGS) entry which is preliminary data.</text>
</comment>
<dbReference type="InterPro" id="IPR050600">
    <property type="entry name" value="SETD3_SETD6_MTase"/>
</dbReference>
<dbReference type="CDD" id="cd10527">
    <property type="entry name" value="SET_LSMT"/>
    <property type="match status" value="1"/>
</dbReference>
<dbReference type="Proteomes" id="UP001314263">
    <property type="component" value="Unassembled WGS sequence"/>
</dbReference>
<name>A0AAV1HTW7_9CHLO</name>
<evidence type="ECO:0000313" key="2">
    <source>
        <dbReference type="Proteomes" id="UP001314263"/>
    </source>
</evidence>
<dbReference type="AlphaFoldDB" id="A0AAV1HTW7"/>
<accession>A0AAV1HTW7</accession>
<dbReference type="GO" id="GO:0016279">
    <property type="term" value="F:protein-lysine N-methyltransferase activity"/>
    <property type="evidence" value="ECO:0007669"/>
    <property type="project" value="TreeGrafter"/>
</dbReference>
<dbReference type="PANTHER" id="PTHR13271">
    <property type="entry name" value="UNCHARACTERIZED PUTATIVE METHYLTRANSFERASE"/>
    <property type="match status" value="1"/>
</dbReference>
<dbReference type="Gene3D" id="3.90.1410.10">
    <property type="entry name" value="set domain protein methyltransferase, domain 1"/>
    <property type="match status" value="1"/>
</dbReference>
<protein>
    <recommendedName>
        <fullName evidence="3">SET domain-containing protein</fullName>
    </recommendedName>
</protein>
<evidence type="ECO:0008006" key="3">
    <source>
        <dbReference type="Google" id="ProtNLM"/>
    </source>
</evidence>
<organism evidence="1 2">
    <name type="scientific">Coccomyxa viridis</name>
    <dbReference type="NCBI Taxonomy" id="1274662"/>
    <lineage>
        <taxon>Eukaryota</taxon>
        <taxon>Viridiplantae</taxon>
        <taxon>Chlorophyta</taxon>
        <taxon>core chlorophytes</taxon>
        <taxon>Trebouxiophyceae</taxon>
        <taxon>Trebouxiophyceae incertae sedis</taxon>
        <taxon>Coccomyxaceae</taxon>
        <taxon>Coccomyxa</taxon>
    </lineage>
</organism>
<dbReference type="EMBL" id="CAUYUE010000002">
    <property type="protein sequence ID" value="CAK0742390.1"/>
    <property type="molecule type" value="Genomic_DNA"/>
</dbReference>
<evidence type="ECO:0000313" key="1">
    <source>
        <dbReference type="EMBL" id="CAK0742390.1"/>
    </source>
</evidence>
<reference evidence="1 2" key="1">
    <citation type="submission" date="2023-10" db="EMBL/GenBank/DDBJ databases">
        <authorList>
            <person name="Maclean D."/>
            <person name="Macfadyen A."/>
        </authorList>
    </citation>
    <scope>NUCLEOTIDE SEQUENCE [LARGE SCALE GENOMIC DNA]</scope>
</reference>
<keyword evidence="2" id="KW-1185">Reference proteome</keyword>